<proteinExistence type="inferred from homology"/>
<sequence>MTPTNKEKMIAGIEYNANDPELQNDRQRALTLTQAYNATSPEANEKKSTILELLFKSSGANLKITPPFYCDYGYNITVGDNFYTNFSCIILDCAPVTIGNNVMLGPKVQIYTATHPIDPLERRNGLEYAKPVTIEDDVWIGGGTIINPGVTIGRGTTIGSGSVVTHDIPANVVAVGNPCMIMRQLD</sequence>
<dbReference type="AlphaFoldDB" id="A0A9E9LVN3"/>
<evidence type="ECO:0000259" key="5">
    <source>
        <dbReference type="SMART" id="SM01266"/>
    </source>
</evidence>
<dbReference type="Proteomes" id="UP001156215">
    <property type="component" value="Chromosome"/>
</dbReference>
<evidence type="ECO:0000256" key="4">
    <source>
        <dbReference type="ARBA" id="ARBA00023315"/>
    </source>
</evidence>
<dbReference type="KEGG" id="ovb:NB640_07435"/>
<evidence type="ECO:0000256" key="1">
    <source>
        <dbReference type="ARBA" id="ARBA00007274"/>
    </source>
</evidence>
<dbReference type="InterPro" id="IPR001451">
    <property type="entry name" value="Hexapep"/>
</dbReference>
<keyword evidence="2" id="KW-0808">Transferase</keyword>
<gene>
    <name evidence="6" type="ORF">NB640_07435</name>
</gene>
<comment type="similarity">
    <text evidence="1">Belongs to the transferase hexapeptide repeat family.</text>
</comment>
<dbReference type="Gene3D" id="2.160.10.10">
    <property type="entry name" value="Hexapeptide repeat proteins"/>
    <property type="match status" value="1"/>
</dbReference>
<dbReference type="InterPro" id="IPR024688">
    <property type="entry name" value="Mac_dom"/>
</dbReference>
<dbReference type="InterPro" id="IPR011004">
    <property type="entry name" value="Trimer_LpxA-like_sf"/>
</dbReference>
<dbReference type="Pfam" id="PF00132">
    <property type="entry name" value="Hexapep"/>
    <property type="match status" value="1"/>
</dbReference>
<dbReference type="PANTHER" id="PTHR23416">
    <property type="entry name" value="SIALIC ACID SYNTHASE-RELATED"/>
    <property type="match status" value="1"/>
</dbReference>
<evidence type="ECO:0000313" key="6">
    <source>
        <dbReference type="EMBL" id="WAW09116.1"/>
    </source>
</evidence>
<keyword evidence="4" id="KW-0012">Acyltransferase</keyword>
<dbReference type="RefSeq" id="WP_269308110.1">
    <property type="nucleotide sequence ID" value="NZ_CP098242.1"/>
</dbReference>
<dbReference type="SUPFAM" id="SSF51161">
    <property type="entry name" value="Trimeric LpxA-like enzymes"/>
    <property type="match status" value="1"/>
</dbReference>
<dbReference type="SMART" id="SM01266">
    <property type="entry name" value="Mac"/>
    <property type="match status" value="1"/>
</dbReference>
<accession>A0A9E9LVN3</accession>
<dbReference type="InterPro" id="IPR018357">
    <property type="entry name" value="Hexapep_transf_CS"/>
</dbReference>
<keyword evidence="3" id="KW-0677">Repeat</keyword>
<evidence type="ECO:0000313" key="7">
    <source>
        <dbReference type="Proteomes" id="UP001156215"/>
    </source>
</evidence>
<evidence type="ECO:0000256" key="3">
    <source>
        <dbReference type="ARBA" id="ARBA00022737"/>
    </source>
</evidence>
<dbReference type="PROSITE" id="PS00101">
    <property type="entry name" value="HEXAPEP_TRANSFERASES"/>
    <property type="match status" value="1"/>
</dbReference>
<protein>
    <submittedName>
        <fullName evidence="6">Sugar O-acetyltransferase</fullName>
    </submittedName>
</protein>
<dbReference type="FunFam" id="2.160.10.10:FF:000008">
    <property type="entry name" value="Maltose O-acetyltransferase"/>
    <property type="match status" value="1"/>
</dbReference>
<dbReference type="PANTHER" id="PTHR23416:SF23">
    <property type="entry name" value="ACETYLTRANSFERASE C18B11.09C-RELATED"/>
    <property type="match status" value="1"/>
</dbReference>
<dbReference type="InterPro" id="IPR051159">
    <property type="entry name" value="Hexapeptide_acetyltransf"/>
</dbReference>
<feature type="domain" description="Maltose/galactoside acetyltransferase" evidence="5">
    <location>
        <begin position="6"/>
        <end position="60"/>
    </location>
</feature>
<dbReference type="GO" id="GO:0016413">
    <property type="term" value="F:O-acetyltransferase activity"/>
    <property type="evidence" value="ECO:0007669"/>
    <property type="project" value="UniProtKB-ARBA"/>
</dbReference>
<dbReference type="EMBL" id="CP098242">
    <property type="protein sequence ID" value="WAW09116.1"/>
    <property type="molecule type" value="Genomic_DNA"/>
</dbReference>
<organism evidence="6 7">
    <name type="scientific">Oxalobacter vibrioformis</name>
    <dbReference type="NCBI Taxonomy" id="933080"/>
    <lineage>
        <taxon>Bacteria</taxon>
        <taxon>Pseudomonadati</taxon>
        <taxon>Pseudomonadota</taxon>
        <taxon>Betaproteobacteria</taxon>
        <taxon>Burkholderiales</taxon>
        <taxon>Oxalobacteraceae</taxon>
        <taxon>Oxalobacter</taxon>
    </lineage>
</organism>
<name>A0A9E9LVN3_9BURK</name>
<reference evidence="6" key="1">
    <citation type="journal article" date="2022" name="Front. Microbiol.">
        <title>New perspectives on an old grouping: The genomic and phenotypic variability of Oxalobacter formigenes and the implications for calcium oxalate stone prevention.</title>
        <authorList>
            <person name="Chmiel J.A."/>
            <person name="Carr C."/>
            <person name="Stuivenberg G.A."/>
            <person name="Venema R."/>
            <person name="Chanyi R.M."/>
            <person name="Al K.F."/>
            <person name="Giguere D."/>
            <person name="Say H."/>
            <person name="Akouris P.P."/>
            <person name="Dominguez Romero S.A."/>
            <person name="Kwong A."/>
            <person name="Tai V."/>
            <person name="Koval S.F."/>
            <person name="Razvi H."/>
            <person name="Bjazevic J."/>
            <person name="Burton J.P."/>
        </authorList>
    </citation>
    <scope>NUCLEOTIDE SEQUENCE</scope>
    <source>
        <strain evidence="6">WoOx3</strain>
    </source>
</reference>
<dbReference type="CDD" id="cd03357">
    <property type="entry name" value="LbH_MAT_GAT"/>
    <property type="match status" value="1"/>
</dbReference>
<dbReference type="Pfam" id="PF12464">
    <property type="entry name" value="Mac"/>
    <property type="match status" value="1"/>
</dbReference>
<evidence type="ECO:0000256" key="2">
    <source>
        <dbReference type="ARBA" id="ARBA00022679"/>
    </source>
</evidence>
<keyword evidence="7" id="KW-1185">Reference proteome</keyword>